<name>A0ABT3GT93_9RHOB</name>
<gene>
    <name evidence="2" type="ORF">OKW52_00320</name>
</gene>
<dbReference type="CDD" id="cd06558">
    <property type="entry name" value="crotonase-like"/>
    <property type="match status" value="1"/>
</dbReference>
<dbReference type="EMBL" id="JAPDFL010000001">
    <property type="protein sequence ID" value="MCW1930756.1"/>
    <property type="molecule type" value="Genomic_DNA"/>
</dbReference>
<reference evidence="2 3" key="1">
    <citation type="submission" date="2022-10" db="EMBL/GenBank/DDBJ databases">
        <title>Pararhodobacter sp. nov., isolated from marine algae.</title>
        <authorList>
            <person name="Choi B.J."/>
            <person name="Kim J.M."/>
            <person name="Lee J.K."/>
            <person name="Choi D.G."/>
            <person name="Jeon C.O."/>
        </authorList>
    </citation>
    <scope>NUCLEOTIDE SEQUENCE [LARGE SCALE GENOMIC DNA]</scope>
    <source>
        <strain evidence="2 3">ZQ420</strain>
    </source>
</reference>
<dbReference type="InterPro" id="IPR001753">
    <property type="entry name" value="Enoyl-CoA_hydra/iso"/>
</dbReference>
<dbReference type="InterPro" id="IPR051683">
    <property type="entry name" value="Enoyl-CoA_Hydratase/Isomerase"/>
</dbReference>
<dbReference type="PANTHER" id="PTHR42964">
    <property type="entry name" value="ENOYL-COA HYDRATASE"/>
    <property type="match status" value="1"/>
</dbReference>
<dbReference type="SUPFAM" id="SSF52096">
    <property type="entry name" value="ClpP/crotonase"/>
    <property type="match status" value="1"/>
</dbReference>
<evidence type="ECO:0000313" key="2">
    <source>
        <dbReference type="EMBL" id="MCW1930756.1"/>
    </source>
</evidence>
<dbReference type="InterPro" id="IPR029045">
    <property type="entry name" value="ClpP/crotonase-like_dom_sf"/>
</dbReference>
<evidence type="ECO:0000256" key="1">
    <source>
        <dbReference type="ARBA" id="ARBA00005254"/>
    </source>
</evidence>
<evidence type="ECO:0000313" key="3">
    <source>
        <dbReference type="Proteomes" id="UP001208938"/>
    </source>
</evidence>
<sequence>MTELKIEQTGAVLEITLTRGDAGNALTPAMADGIAAAVSDPAPEVSVILLRAEGPDFCTGRAPVMPPKGARMTANDLRALISDPVLAFYDALRSAPVPVVARVQGRAAGVGCALAALADVAIAAEDAVFSVPEMNHDIAPTLVMDALVDRLPRAVLARLVLTRQPVSAAEAQTLGLIGVVSDDLDGVVAQVVEALAKNSPAVTRAVKAFLLRAPESSGATRRELAALLNASATAERFR</sequence>
<comment type="caution">
    <text evidence="2">The sequence shown here is derived from an EMBL/GenBank/DDBJ whole genome shotgun (WGS) entry which is preliminary data.</text>
</comment>
<protein>
    <submittedName>
        <fullName evidence="2">Enoyl-CoA hydratase/isomerase family protein</fullName>
    </submittedName>
</protein>
<keyword evidence="3" id="KW-1185">Reference proteome</keyword>
<dbReference type="PANTHER" id="PTHR42964:SF1">
    <property type="entry name" value="POLYKETIDE BIOSYNTHESIS ENOYL-COA HYDRATASE PKSH-RELATED"/>
    <property type="match status" value="1"/>
</dbReference>
<accession>A0ABT3GT93</accession>
<dbReference type="Gene3D" id="3.90.226.10">
    <property type="entry name" value="2-enoyl-CoA Hydratase, Chain A, domain 1"/>
    <property type="match status" value="1"/>
</dbReference>
<proteinExistence type="inferred from homology"/>
<organism evidence="2 3">
    <name type="scientific">Pararhodobacter zhoushanensis</name>
    <dbReference type="NCBI Taxonomy" id="2479545"/>
    <lineage>
        <taxon>Bacteria</taxon>
        <taxon>Pseudomonadati</taxon>
        <taxon>Pseudomonadota</taxon>
        <taxon>Alphaproteobacteria</taxon>
        <taxon>Rhodobacterales</taxon>
        <taxon>Paracoccaceae</taxon>
        <taxon>Pararhodobacter</taxon>
    </lineage>
</organism>
<dbReference type="RefSeq" id="WP_264503934.1">
    <property type="nucleotide sequence ID" value="NZ_JAPDFL010000001.1"/>
</dbReference>
<dbReference type="Pfam" id="PF00378">
    <property type="entry name" value="ECH_1"/>
    <property type="match status" value="1"/>
</dbReference>
<dbReference type="Proteomes" id="UP001208938">
    <property type="component" value="Unassembled WGS sequence"/>
</dbReference>
<comment type="similarity">
    <text evidence="1">Belongs to the enoyl-CoA hydratase/isomerase family.</text>
</comment>